<dbReference type="EMBL" id="OX459126">
    <property type="protein sequence ID" value="CAI9118952.1"/>
    <property type="molecule type" value="Genomic_DNA"/>
</dbReference>
<feature type="region of interest" description="Disordered" evidence="1">
    <location>
        <begin position="51"/>
        <end position="92"/>
    </location>
</feature>
<dbReference type="Proteomes" id="UP001161247">
    <property type="component" value="Chromosome 9"/>
</dbReference>
<reference evidence="2" key="1">
    <citation type="submission" date="2023-03" db="EMBL/GenBank/DDBJ databases">
        <authorList>
            <person name="Julca I."/>
        </authorList>
    </citation>
    <scope>NUCLEOTIDE SEQUENCE</scope>
</reference>
<evidence type="ECO:0000313" key="2">
    <source>
        <dbReference type="EMBL" id="CAI9118952.1"/>
    </source>
</evidence>
<feature type="compositionally biased region" description="Basic residues" evidence="1">
    <location>
        <begin position="61"/>
        <end position="81"/>
    </location>
</feature>
<gene>
    <name evidence="2" type="ORF">OLC1_LOCUS24715</name>
</gene>
<protein>
    <submittedName>
        <fullName evidence="2">OLC1v1020586C1</fullName>
    </submittedName>
</protein>
<dbReference type="PANTHER" id="PTHR36751">
    <property type="entry name" value="F3E22.8 PROTEIN"/>
    <property type="match status" value="1"/>
</dbReference>
<evidence type="ECO:0000256" key="1">
    <source>
        <dbReference type="SAM" id="MobiDB-lite"/>
    </source>
</evidence>
<proteinExistence type="predicted"/>
<keyword evidence="3" id="KW-1185">Reference proteome</keyword>
<sequence length="194" mass="21142">MEISLISDTLKSIVSTQAGLSLGFSRFLIASSDQSPTGSLQISATMFPFDAVAPRPPVKSSRVKTLPRRQLKQRRRTRKRSLTSDDDGGSGDGEEIFGFFAGDGDGPFNNNNNGGGGGYGGGNWNFGRDEFFSDDNGSNNSYQDPAFDFVYEVLSWIVLSNCLHFAYNKLMRIVADGFSDPAREKVAIQLESVC</sequence>
<name>A0AAV1EH86_OLDCO</name>
<dbReference type="PANTHER" id="PTHR36751:SF1">
    <property type="entry name" value="F3E22.8 PROTEIN"/>
    <property type="match status" value="1"/>
</dbReference>
<organism evidence="2 3">
    <name type="scientific">Oldenlandia corymbosa var. corymbosa</name>
    <dbReference type="NCBI Taxonomy" id="529605"/>
    <lineage>
        <taxon>Eukaryota</taxon>
        <taxon>Viridiplantae</taxon>
        <taxon>Streptophyta</taxon>
        <taxon>Embryophyta</taxon>
        <taxon>Tracheophyta</taxon>
        <taxon>Spermatophyta</taxon>
        <taxon>Magnoliopsida</taxon>
        <taxon>eudicotyledons</taxon>
        <taxon>Gunneridae</taxon>
        <taxon>Pentapetalae</taxon>
        <taxon>asterids</taxon>
        <taxon>lamiids</taxon>
        <taxon>Gentianales</taxon>
        <taxon>Rubiaceae</taxon>
        <taxon>Rubioideae</taxon>
        <taxon>Spermacoceae</taxon>
        <taxon>Hedyotis-Oldenlandia complex</taxon>
        <taxon>Oldenlandia</taxon>
    </lineage>
</organism>
<evidence type="ECO:0000313" key="3">
    <source>
        <dbReference type="Proteomes" id="UP001161247"/>
    </source>
</evidence>
<accession>A0AAV1EH86</accession>
<dbReference type="AlphaFoldDB" id="A0AAV1EH86"/>